<keyword evidence="5" id="KW-0602">Photosynthesis</keyword>
<dbReference type="EMBL" id="KR935870">
    <property type="protein sequence ID" value="ALP13674.1"/>
    <property type="molecule type" value="mRNA"/>
</dbReference>
<evidence type="ECO:0000256" key="7">
    <source>
        <dbReference type="ARBA" id="ARBA00022989"/>
    </source>
</evidence>
<evidence type="ECO:0000256" key="8">
    <source>
        <dbReference type="ARBA" id="ARBA00023136"/>
    </source>
</evidence>
<sequence>MVIPQRGARNTSNLIFSILLTLGGLGFFLTGLSSFFKYNLIFLTNVSEIAFLPQGIVLLLYGTIGLTLGSFLFLTFYWNLGAGYNLYCTKKKAVLFYRTRFPGRKTNNPLLLKFPFATINSLGLKRGTALSPDNSVIAYTSNGSKFPLMYTDTMEVARNSAMTLAYLMNCPVDSKTLFPKNFSVSDLRKVFKSSILILFR</sequence>
<comment type="similarity">
    <text evidence="3">Belongs to the Ycf4 family.</text>
</comment>
<evidence type="ECO:0000256" key="4">
    <source>
        <dbReference type="ARBA" id="ARBA00015395"/>
    </source>
</evidence>
<keyword evidence="10" id="KW-0934">Plastid</keyword>
<keyword evidence="8 9" id="KW-0472">Membrane</keyword>
<comment type="subcellular location">
    <subcellularLocation>
        <location evidence="2">Membrane</location>
        <topology evidence="2">Multi-pass membrane protein</topology>
    </subcellularLocation>
</comment>
<dbReference type="AlphaFoldDB" id="A0A0S2QDB9"/>
<geneLocation type="chloroplast" evidence="10"/>
<feature type="transmembrane region" description="Helical" evidence="9">
    <location>
        <begin position="12"/>
        <end position="36"/>
    </location>
</feature>
<proteinExistence type="evidence at transcript level"/>
<keyword evidence="7 9" id="KW-1133">Transmembrane helix</keyword>
<feature type="transmembrane region" description="Helical" evidence="9">
    <location>
        <begin position="56"/>
        <end position="80"/>
    </location>
</feature>
<evidence type="ECO:0000256" key="9">
    <source>
        <dbReference type="SAM" id="Phobius"/>
    </source>
</evidence>
<evidence type="ECO:0000313" key="10">
    <source>
        <dbReference type="EMBL" id="ALP13674.1"/>
    </source>
</evidence>
<name>A0A0S2QDB9_KARBR</name>
<evidence type="ECO:0000256" key="6">
    <source>
        <dbReference type="ARBA" id="ARBA00022692"/>
    </source>
</evidence>
<protein>
    <recommendedName>
        <fullName evidence="4">Photosystem I assembly protein Ycf4</fullName>
    </recommendedName>
</protein>
<evidence type="ECO:0000256" key="1">
    <source>
        <dbReference type="ARBA" id="ARBA00002862"/>
    </source>
</evidence>
<reference evidence="10" key="1">
    <citation type="submission" date="2015-05" db="EMBL/GenBank/DDBJ databases">
        <title>The Karenia brevis plastid transcriptome reveals a 5' polyadenylation process.</title>
        <authorList>
            <person name="Cahoon A.B."/>
            <person name="Carroll H.D."/>
            <person name="Wang M.Y.-W."/>
            <person name="Newby R.J."/>
        </authorList>
    </citation>
    <scope>NUCLEOTIDE SEQUENCE</scope>
    <source>
        <strain evidence="10">CCMP2281</strain>
    </source>
</reference>
<comment type="function">
    <text evidence="1">Seems to be required for the assembly of the photosystem I complex.</text>
</comment>
<dbReference type="InterPro" id="IPR003359">
    <property type="entry name" value="PSI_Ycf4_assembly"/>
</dbReference>
<dbReference type="GO" id="GO:0009522">
    <property type="term" value="C:photosystem I"/>
    <property type="evidence" value="ECO:0007669"/>
    <property type="project" value="InterPro"/>
</dbReference>
<evidence type="ECO:0000256" key="3">
    <source>
        <dbReference type="ARBA" id="ARBA00008198"/>
    </source>
</evidence>
<dbReference type="GO" id="GO:0015979">
    <property type="term" value="P:photosynthesis"/>
    <property type="evidence" value="ECO:0007669"/>
    <property type="project" value="UniProtKB-KW"/>
</dbReference>
<dbReference type="Pfam" id="PF02392">
    <property type="entry name" value="Ycf4"/>
    <property type="match status" value="1"/>
</dbReference>
<accession>A0A0S2QDB9</accession>
<keyword evidence="10" id="KW-0150">Chloroplast</keyword>
<evidence type="ECO:0000256" key="2">
    <source>
        <dbReference type="ARBA" id="ARBA00004141"/>
    </source>
</evidence>
<organism evidence="10">
    <name type="scientific">Karenia brevis</name>
    <name type="common">Red tide dinoflagellate</name>
    <name type="synonym">Gymnodinium breve</name>
    <dbReference type="NCBI Taxonomy" id="156230"/>
    <lineage>
        <taxon>Eukaryota</taxon>
        <taxon>Sar</taxon>
        <taxon>Alveolata</taxon>
        <taxon>Dinophyceae</taxon>
        <taxon>Gymnodiniales</taxon>
        <taxon>Kareniaceae</taxon>
        <taxon>Karenia</taxon>
    </lineage>
</organism>
<gene>
    <name evidence="10" type="primary">ycf4</name>
</gene>
<evidence type="ECO:0000256" key="5">
    <source>
        <dbReference type="ARBA" id="ARBA00022531"/>
    </source>
</evidence>
<keyword evidence="6 9" id="KW-0812">Transmembrane</keyword>